<dbReference type="EMBL" id="BAABDU010000003">
    <property type="protein sequence ID" value="GAA3763049.1"/>
    <property type="molecule type" value="Genomic_DNA"/>
</dbReference>
<dbReference type="Pfam" id="PF18962">
    <property type="entry name" value="Por_Secre_tail"/>
    <property type="match status" value="1"/>
</dbReference>
<keyword evidence="4" id="KW-1185">Reference proteome</keyword>
<gene>
    <name evidence="3" type="ORF">GCM10022423_13350</name>
</gene>
<sequence length="862" mass="92377">MLFTHLFYAQVSGIEHCYGDTSFDLTSKNSLLLGNLNPAETTITFHLSADDANNNVNAIANPLNYSSSASSKTIYARIDNNGTITTNFFDIKIYEQLGVTPLTMPVRCKGMNDGHITVITSGGKAPYAYQINGSPYTVYNGGFNPLQLDNLPPGAYNIQAKDALGCLSAFYTVQITEPNVLSANITVENQNVIIVHATGGSEDYQYSLNGLDFQNSPVFTTVSPGNYTVNVRDTFGCIFQIPVVIYPPLTLAANTTTINCNNSTGTITAIAAGGKPSYTYSINGTNFSASNVFNGLAAGTYTVKVRDGQNAEASVVIVVPVAPPISYTYELRNVTCVGASDGSITIKVSGGQGQYLYSLNGGNFQLSNTFNGLSAGTYHAVIKDENNCLSAPFNFTIQEPNPITSTVVVNNQTITVNAAGGTGDYLYSLNFLNFQDSNIFQNVPKGTHEVYVKDSNGCIVSKSGINVNPLTVVATATAINCNMPAMITVTAEGGSGSYQYSFNNGQTFTNLNVYNTANPGMYNIIVKDSQNNTANAYVEVHQTPALVITAEKQNIRCKGDYTGVIKVNATGGQLPYKYSINGSVFSVPDTFNNLSAGTYNIIAKDAFGCDVMITVMITEPAMPLMANVIVQDQTIKIETQGGTGKIVYAISPNLAEFSTNNVFSNLSPGDYQVIAQDENGCLVMLYVTVDVPAPLFEGKEEVVLEFKSGQTLGDLVLNIPNVKWYSSPGSVSGKTRKSAETTLPLSTVLVDGVTYYASQTINGVESKERLAVTAKLNGSLSTDDFVLPNFRYFPNPVQHTLSLSNASKIDEVEVISVSGKSIFAKQINNTHSEIDLSNISSGLYFLKVKAEGKIKTVKIVKK</sequence>
<dbReference type="InterPro" id="IPR026444">
    <property type="entry name" value="Secre_tail"/>
</dbReference>
<comment type="caution">
    <text evidence="3">The sequence shown here is derived from an EMBL/GenBank/DDBJ whole genome shotgun (WGS) entry which is preliminary data.</text>
</comment>
<protein>
    <recommendedName>
        <fullName evidence="2">Secretion system C-terminal sorting domain-containing protein</fullName>
    </recommendedName>
</protein>
<dbReference type="Pfam" id="PF13573">
    <property type="entry name" value="SprB"/>
    <property type="match status" value="5"/>
</dbReference>
<keyword evidence="1" id="KW-0732">Signal</keyword>
<evidence type="ECO:0000259" key="2">
    <source>
        <dbReference type="Pfam" id="PF18962"/>
    </source>
</evidence>
<evidence type="ECO:0000256" key="1">
    <source>
        <dbReference type="ARBA" id="ARBA00022729"/>
    </source>
</evidence>
<accession>A0ABP7GKI2</accession>
<proteinExistence type="predicted"/>
<dbReference type="InterPro" id="IPR025667">
    <property type="entry name" value="SprB_repeat"/>
</dbReference>
<evidence type="ECO:0000313" key="4">
    <source>
        <dbReference type="Proteomes" id="UP001500748"/>
    </source>
</evidence>
<reference evidence="4" key="1">
    <citation type="journal article" date="2019" name="Int. J. Syst. Evol. Microbiol.">
        <title>The Global Catalogue of Microorganisms (GCM) 10K type strain sequencing project: providing services to taxonomists for standard genome sequencing and annotation.</title>
        <authorList>
            <consortium name="The Broad Institute Genomics Platform"/>
            <consortium name="The Broad Institute Genome Sequencing Center for Infectious Disease"/>
            <person name="Wu L."/>
            <person name="Ma J."/>
        </authorList>
    </citation>
    <scope>NUCLEOTIDE SEQUENCE [LARGE SCALE GENOMIC DNA]</scope>
    <source>
        <strain evidence="4">JCM 17337</strain>
    </source>
</reference>
<dbReference type="NCBIfam" id="TIGR04183">
    <property type="entry name" value="Por_Secre_tail"/>
    <property type="match status" value="1"/>
</dbReference>
<dbReference type="Proteomes" id="UP001500748">
    <property type="component" value="Unassembled WGS sequence"/>
</dbReference>
<evidence type="ECO:0000313" key="3">
    <source>
        <dbReference type="EMBL" id="GAA3763049.1"/>
    </source>
</evidence>
<organism evidence="3 4">
    <name type="scientific">Flavobacterium ginsengiterrae</name>
    <dbReference type="NCBI Taxonomy" id="871695"/>
    <lineage>
        <taxon>Bacteria</taxon>
        <taxon>Pseudomonadati</taxon>
        <taxon>Bacteroidota</taxon>
        <taxon>Flavobacteriia</taxon>
        <taxon>Flavobacteriales</taxon>
        <taxon>Flavobacteriaceae</taxon>
        <taxon>Flavobacterium</taxon>
    </lineage>
</organism>
<feature type="domain" description="Secretion system C-terminal sorting" evidence="2">
    <location>
        <begin position="793"/>
        <end position="859"/>
    </location>
</feature>
<name>A0ABP7GKI2_9FLAO</name>